<sequence>MLFNYPRIIIAALRGGSGKTILSLGLAAAWLEKGYKIATFKKGPDFIDAGWLTFSAGSQCHNLDPFLMNPEQMLDSFLTNSPDADICLIEGNRGLYDGLDVEGSCSTAELARLLNCPVLLIVDVTMSTRTVASVVKGCQVFDPEINITGVILNRVAGPRQENLIRDSIERYCGIPVVGSVPRLKDNPFPERHMGLVPFQERDQAEKAVMWTKSIVKKYLDLDQIWDLAHRGADLGRLSSTKRTLYEIRPAQERPRIGFILDKSFWFYYPENLDHLRQMGGQLVEINALTDKELPEIDTLYIGGGFPETQALALAENVTFRTSLKRKIENGLPVYAECGGLMYLGESLLVEGNTYPMVGELPIVFTLKKRPQGHGYTVLKVDRQNPYYEVGETIKGHEFHYSMPVITSREGWDFVFTMDRGSGIYDLRDGICRKNVLATYTHIHAGGNPQWAQNIYRVAVNYKFRTP</sequence>
<name>A0A445MVZ6_9BACT</name>
<organism evidence="11">
    <name type="scientific">uncultured Desulfobacterium sp</name>
    <dbReference type="NCBI Taxonomy" id="201089"/>
    <lineage>
        <taxon>Bacteria</taxon>
        <taxon>Pseudomonadati</taxon>
        <taxon>Thermodesulfobacteriota</taxon>
        <taxon>Desulfobacteria</taxon>
        <taxon>Desulfobacterales</taxon>
        <taxon>Desulfobacteriaceae</taxon>
        <taxon>Desulfobacterium</taxon>
        <taxon>environmental samples</taxon>
    </lineage>
</organism>
<accession>A0A445MVZ6</accession>
<reference evidence="11" key="1">
    <citation type="submission" date="2018-01" db="EMBL/GenBank/DDBJ databases">
        <authorList>
            <person name="Regsiter A."/>
            <person name="William W."/>
        </authorList>
    </citation>
    <scope>NUCLEOTIDE SEQUENCE</scope>
    <source>
        <strain evidence="11">TRIP AH-1</strain>
    </source>
</reference>
<dbReference type="PANTHER" id="PTHR43873">
    <property type="entry name" value="COBYRINATE A,C-DIAMIDE SYNTHASE"/>
    <property type="match status" value="1"/>
</dbReference>
<dbReference type="EMBL" id="OJIN01000104">
    <property type="protein sequence ID" value="SPD73677.1"/>
    <property type="molecule type" value="Genomic_DNA"/>
</dbReference>
<evidence type="ECO:0000256" key="3">
    <source>
        <dbReference type="ARBA" id="ARBA00022598"/>
    </source>
</evidence>
<dbReference type="InterPro" id="IPR029062">
    <property type="entry name" value="Class_I_gatase-like"/>
</dbReference>
<keyword evidence="4 8" id="KW-0547">Nucleotide-binding</keyword>
<comment type="miscellaneous">
    <text evidence="8">The a and c carboxylates of cobyrinate are activated for nucleophilic attack via formation of a phosphorylated intermediate by ATP. CbiA catalyzes first the amidation of the c-carboxylate, and then that of the a-carboxylate.</text>
</comment>
<evidence type="ECO:0000256" key="8">
    <source>
        <dbReference type="HAMAP-Rule" id="MF_00027"/>
    </source>
</evidence>
<dbReference type="CDD" id="cd03130">
    <property type="entry name" value="GATase1_CobB"/>
    <property type="match status" value="1"/>
</dbReference>
<dbReference type="EC" id="6.3.5.11" evidence="8"/>
<dbReference type="InterPro" id="IPR027417">
    <property type="entry name" value="P-loop_NTPase"/>
</dbReference>
<dbReference type="Pfam" id="PF01656">
    <property type="entry name" value="CbiA"/>
    <property type="match status" value="1"/>
</dbReference>
<comment type="cofactor">
    <cofactor evidence="1 8">
        <name>Mg(2+)</name>
        <dbReference type="ChEBI" id="CHEBI:18420"/>
    </cofactor>
</comment>
<evidence type="ECO:0000256" key="4">
    <source>
        <dbReference type="ARBA" id="ARBA00022741"/>
    </source>
</evidence>
<dbReference type="PANTHER" id="PTHR43873:SF1">
    <property type="entry name" value="COBYRINATE A,C-DIAMIDE SYNTHASE"/>
    <property type="match status" value="1"/>
</dbReference>
<comment type="function">
    <text evidence="8">Catalyzes the ATP-dependent amidation of the two carboxylate groups at positions a and c of cobyrinate, using either L-glutamine or ammonia as the nitrogen source.</text>
</comment>
<keyword evidence="7 8" id="KW-0315">Glutamine amidotransferase</keyword>
<keyword evidence="6 8" id="KW-0460">Magnesium</keyword>
<evidence type="ECO:0000256" key="1">
    <source>
        <dbReference type="ARBA" id="ARBA00001946"/>
    </source>
</evidence>
<comment type="similarity">
    <text evidence="8">Belongs to the CobB/CbiA family.</text>
</comment>
<dbReference type="Pfam" id="PF07685">
    <property type="entry name" value="GATase_3"/>
    <property type="match status" value="1"/>
</dbReference>
<keyword evidence="3 8" id="KW-0436">Ligase</keyword>
<evidence type="ECO:0000256" key="7">
    <source>
        <dbReference type="ARBA" id="ARBA00022962"/>
    </source>
</evidence>
<evidence type="ECO:0000256" key="2">
    <source>
        <dbReference type="ARBA" id="ARBA00022573"/>
    </source>
</evidence>
<feature type="site" description="Increases nucleophilicity of active site Cys" evidence="8">
    <location>
        <position position="441"/>
    </location>
</feature>
<dbReference type="SUPFAM" id="SSF52540">
    <property type="entry name" value="P-loop containing nucleoside triphosphate hydrolases"/>
    <property type="match status" value="1"/>
</dbReference>
<dbReference type="Gene3D" id="3.40.50.880">
    <property type="match status" value="1"/>
</dbReference>
<evidence type="ECO:0000313" key="11">
    <source>
        <dbReference type="EMBL" id="SPD73677.1"/>
    </source>
</evidence>
<dbReference type="HAMAP" id="MF_00027">
    <property type="entry name" value="CobB_CbiA"/>
    <property type="match status" value="1"/>
</dbReference>
<dbReference type="PROSITE" id="PS51274">
    <property type="entry name" value="GATASE_COBBQ"/>
    <property type="match status" value="1"/>
</dbReference>
<evidence type="ECO:0000256" key="5">
    <source>
        <dbReference type="ARBA" id="ARBA00022840"/>
    </source>
</evidence>
<dbReference type="UniPathway" id="UPA00148">
    <property type="reaction ID" value="UER00231"/>
</dbReference>
<evidence type="ECO:0000259" key="10">
    <source>
        <dbReference type="Pfam" id="PF07685"/>
    </source>
</evidence>
<dbReference type="GO" id="GO:0009236">
    <property type="term" value="P:cobalamin biosynthetic process"/>
    <property type="evidence" value="ECO:0007669"/>
    <property type="project" value="UniProtKB-UniRule"/>
</dbReference>
<keyword evidence="2 8" id="KW-0169">Cobalamin biosynthesis</keyword>
<proteinExistence type="inferred from homology"/>
<comment type="catalytic activity">
    <reaction evidence="8">
        <text>cob(II)yrinate + 2 L-glutamine + 2 ATP + 2 H2O = cob(II)yrinate a,c diamide + 2 L-glutamate + 2 ADP + 2 phosphate + 2 H(+)</text>
        <dbReference type="Rhea" id="RHEA:26289"/>
        <dbReference type="ChEBI" id="CHEBI:15377"/>
        <dbReference type="ChEBI" id="CHEBI:15378"/>
        <dbReference type="ChEBI" id="CHEBI:29985"/>
        <dbReference type="ChEBI" id="CHEBI:30616"/>
        <dbReference type="ChEBI" id="CHEBI:43474"/>
        <dbReference type="ChEBI" id="CHEBI:58359"/>
        <dbReference type="ChEBI" id="CHEBI:58537"/>
        <dbReference type="ChEBI" id="CHEBI:58894"/>
        <dbReference type="ChEBI" id="CHEBI:456216"/>
        <dbReference type="EC" id="6.3.5.11"/>
    </reaction>
</comment>
<evidence type="ECO:0000256" key="6">
    <source>
        <dbReference type="ARBA" id="ARBA00022842"/>
    </source>
</evidence>
<protein>
    <recommendedName>
        <fullName evidence="8">Cobyrinate a,c-diamide synthase</fullName>
        <ecNumber evidence="8">6.3.5.11</ecNumber>
    </recommendedName>
    <alternativeName>
        <fullName evidence="8">Cobyrinic acid a,c-diamide synthetase</fullName>
    </alternativeName>
</protein>
<dbReference type="GO" id="GO:0005524">
    <property type="term" value="F:ATP binding"/>
    <property type="evidence" value="ECO:0007669"/>
    <property type="project" value="UniProtKB-UniRule"/>
</dbReference>
<keyword evidence="5 8" id="KW-0067">ATP-binding</keyword>
<feature type="active site" description="Nucleophile" evidence="8">
    <location>
        <position position="337"/>
    </location>
</feature>
<feature type="domain" description="CobQ/CobB/MinD/ParA nucleotide binding" evidence="9">
    <location>
        <begin position="8"/>
        <end position="186"/>
    </location>
</feature>
<dbReference type="SUPFAM" id="SSF52317">
    <property type="entry name" value="Class I glutamine amidotransferase-like"/>
    <property type="match status" value="1"/>
</dbReference>
<comment type="domain">
    <text evidence="8">Comprises of two domains. The C-terminal domain contains the binding site for glutamine and catalyzes the hydrolysis of this substrate to glutamate and ammonia. The N-terminal domain is anticipated to bind ATP and cobyrinate and catalyzes the ultimate synthesis of the diamide product. The ammonia produced via the glutaminase domain is probably translocated to the adjacent domain via a molecular tunnel, where it reacts with an activated intermediate.</text>
</comment>
<dbReference type="GO" id="GO:0042242">
    <property type="term" value="F:cobyrinic acid a,c-diamide synthase activity"/>
    <property type="evidence" value="ECO:0007669"/>
    <property type="project" value="UniProtKB-UniRule"/>
</dbReference>
<dbReference type="InterPro" id="IPR004484">
    <property type="entry name" value="CbiA/CobB_synth"/>
</dbReference>
<comment type="pathway">
    <text evidence="8">Cofactor biosynthesis; adenosylcobalamin biosynthesis; cob(II)yrinate a,c-diamide from sirohydrochlorin (anaerobic route): step 10/10.</text>
</comment>
<dbReference type="InterPro" id="IPR011698">
    <property type="entry name" value="GATase_3"/>
</dbReference>
<feature type="domain" description="CobB/CobQ-like glutamine amidotransferase" evidence="10">
    <location>
        <begin position="255"/>
        <end position="446"/>
    </location>
</feature>
<evidence type="ECO:0000259" key="9">
    <source>
        <dbReference type="Pfam" id="PF01656"/>
    </source>
</evidence>
<dbReference type="InterPro" id="IPR002586">
    <property type="entry name" value="CobQ/CobB/MinD/ParA_Nub-bd_dom"/>
</dbReference>
<dbReference type="NCBIfam" id="NF002204">
    <property type="entry name" value="PRK01077.1"/>
    <property type="match status" value="1"/>
</dbReference>
<dbReference type="Gene3D" id="3.40.50.300">
    <property type="entry name" value="P-loop containing nucleotide triphosphate hydrolases"/>
    <property type="match status" value="1"/>
</dbReference>
<dbReference type="CDD" id="cd05388">
    <property type="entry name" value="CobB_N"/>
    <property type="match status" value="1"/>
</dbReference>
<dbReference type="NCBIfam" id="TIGR00379">
    <property type="entry name" value="cobB"/>
    <property type="match status" value="1"/>
</dbReference>
<gene>
    <name evidence="11" type="primary">cobB</name>
    <name evidence="8" type="synonym">cbiA</name>
    <name evidence="11" type="ORF">PITCH_A1920016</name>
</gene>
<dbReference type="AlphaFoldDB" id="A0A445MVZ6"/>